<reference evidence="4" key="1">
    <citation type="journal article" date="2014" name="Front. Microbiol.">
        <title>High frequency of phylogenetically diverse reductive dehalogenase-homologous genes in deep subseafloor sedimentary metagenomes.</title>
        <authorList>
            <person name="Kawai M."/>
            <person name="Futagami T."/>
            <person name="Toyoda A."/>
            <person name="Takaki Y."/>
            <person name="Nishi S."/>
            <person name="Hori S."/>
            <person name="Arai W."/>
            <person name="Tsubouchi T."/>
            <person name="Morono Y."/>
            <person name="Uchiyama I."/>
            <person name="Ito T."/>
            <person name="Fujiyama A."/>
            <person name="Inagaki F."/>
            <person name="Takami H."/>
        </authorList>
    </citation>
    <scope>NUCLEOTIDE SEQUENCE</scope>
    <source>
        <strain evidence="4">Expedition CK06-06</strain>
    </source>
</reference>
<dbReference type="InterPro" id="IPR029398">
    <property type="entry name" value="PolB_thumb"/>
</dbReference>
<feature type="non-terminal residue" evidence="4">
    <location>
        <position position="268"/>
    </location>
</feature>
<keyword evidence="1" id="KW-0808">Transferase</keyword>
<dbReference type="InterPro" id="IPR002054">
    <property type="entry name" value="DNA-dir_DNA_pol_X"/>
</dbReference>
<sequence length="268" mass="30291">MAKKFYDELNIRDIEQLEKMAKEHRLAELEGIKEKTEQNILKGIEMLKKGLERMNLGIALPIANEIVDQLSKLPEVKGISTSGSIRRRKETIGDIDILTTSSNSKKVMNTFINLPQVERVLVSGETKSSIITFDGIHVDLRVIKPESYGSALAYFTGSKAHNIRIREIAMKNGLKINEYGVFNEKNNKKIAGENEEEIYQILALPFIVPELREDRGEIEVAKNNNLPNLVELSEINGDLHVHTVWSDGGNSIEEMIKDAQKRGYKYLA</sequence>
<comment type="caution">
    <text evidence="4">The sequence shown here is derived from an EMBL/GenBank/DDBJ whole genome shotgun (WGS) entry which is preliminary data.</text>
</comment>
<feature type="domain" description="DNA-directed DNA polymerase X" evidence="3">
    <location>
        <begin position="1"/>
        <end position="213"/>
    </location>
</feature>
<name>X0ZCA4_9ZZZZ</name>
<dbReference type="InterPro" id="IPR043519">
    <property type="entry name" value="NT_sf"/>
</dbReference>
<dbReference type="EMBL" id="BART01001349">
    <property type="protein sequence ID" value="GAG67245.1"/>
    <property type="molecule type" value="Genomic_DNA"/>
</dbReference>
<dbReference type="Pfam" id="PF14791">
    <property type="entry name" value="DNA_pol_B_thumb"/>
    <property type="match status" value="1"/>
</dbReference>
<accession>X0ZCA4</accession>
<dbReference type="PANTHER" id="PTHR11276">
    <property type="entry name" value="DNA POLYMERASE TYPE-X FAMILY MEMBER"/>
    <property type="match status" value="1"/>
</dbReference>
<dbReference type="GO" id="GO:0003677">
    <property type="term" value="F:DNA binding"/>
    <property type="evidence" value="ECO:0007669"/>
    <property type="project" value="InterPro"/>
</dbReference>
<dbReference type="InterPro" id="IPR037160">
    <property type="entry name" value="DNA_Pol_thumb_sf"/>
</dbReference>
<dbReference type="SUPFAM" id="SSF89550">
    <property type="entry name" value="PHP domain-like"/>
    <property type="match status" value="1"/>
</dbReference>
<dbReference type="InterPro" id="IPR016195">
    <property type="entry name" value="Pol/histidinol_Pase-like"/>
</dbReference>
<dbReference type="GO" id="GO:0006281">
    <property type="term" value="P:DNA repair"/>
    <property type="evidence" value="ECO:0007669"/>
    <property type="project" value="InterPro"/>
</dbReference>
<dbReference type="GO" id="GO:0003887">
    <property type="term" value="F:DNA-directed DNA polymerase activity"/>
    <property type="evidence" value="ECO:0007669"/>
    <property type="project" value="InterPro"/>
</dbReference>
<dbReference type="Gene3D" id="3.30.210.10">
    <property type="entry name" value="DNA polymerase, thumb domain"/>
    <property type="match status" value="1"/>
</dbReference>
<dbReference type="Gene3D" id="3.20.20.140">
    <property type="entry name" value="Metal-dependent hydrolases"/>
    <property type="match status" value="1"/>
</dbReference>
<dbReference type="Gene3D" id="1.10.150.20">
    <property type="entry name" value="5' to 3' exonuclease, C-terminal subdomain"/>
    <property type="match status" value="1"/>
</dbReference>
<dbReference type="SMART" id="SM00483">
    <property type="entry name" value="POLXc"/>
    <property type="match status" value="1"/>
</dbReference>
<dbReference type="CDD" id="cd00141">
    <property type="entry name" value="NT_POLXc"/>
    <property type="match status" value="1"/>
</dbReference>
<evidence type="ECO:0000313" key="4">
    <source>
        <dbReference type="EMBL" id="GAG67245.1"/>
    </source>
</evidence>
<evidence type="ECO:0000256" key="1">
    <source>
        <dbReference type="ARBA" id="ARBA00022679"/>
    </source>
</evidence>
<evidence type="ECO:0000256" key="2">
    <source>
        <dbReference type="ARBA" id="ARBA00022695"/>
    </source>
</evidence>
<dbReference type="Gene3D" id="3.30.460.10">
    <property type="entry name" value="Beta Polymerase, domain 2"/>
    <property type="match status" value="1"/>
</dbReference>
<dbReference type="InterPro" id="IPR022312">
    <property type="entry name" value="DNA_pol_X"/>
</dbReference>
<dbReference type="PANTHER" id="PTHR11276:SF28">
    <property type="entry name" value="DNA POLYMERASE LAMBDA"/>
    <property type="match status" value="1"/>
</dbReference>
<proteinExistence type="predicted"/>
<evidence type="ECO:0000259" key="3">
    <source>
        <dbReference type="SMART" id="SM00483"/>
    </source>
</evidence>
<keyword evidence="2" id="KW-0548">Nucleotidyltransferase</keyword>
<organism evidence="4">
    <name type="scientific">marine sediment metagenome</name>
    <dbReference type="NCBI Taxonomy" id="412755"/>
    <lineage>
        <taxon>unclassified sequences</taxon>
        <taxon>metagenomes</taxon>
        <taxon>ecological metagenomes</taxon>
    </lineage>
</organism>
<protein>
    <recommendedName>
        <fullName evidence="3">DNA-directed DNA polymerase X domain-containing protein</fullName>
    </recommendedName>
</protein>
<dbReference type="SUPFAM" id="SSF81301">
    <property type="entry name" value="Nucleotidyltransferase"/>
    <property type="match status" value="1"/>
</dbReference>
<gene>
    <name evidence="4" type="ORF">S01H4_04868</name>
</gene>
<dbReference type="AlphaFoldDB" id="X0ZCA4"/>